<name>A0A5B8TZM5_9ACTN</name>
<dbReference type="CDD" id="cd07438">
    <property type="entry name" value="PHP_HisPPase_AMP"/>
    <property type="match status" value="1"/>
</dbReference>
<dbReference type="PANTHER" id="PTHR42924:SF3">
    <property type="entry name" value="POLYMERASE_HISTIDINOL PHOSPHATASE N-TERMINAL DOMAIN-CONTAINING PROTEIN"/>
    <property type="match status" value="1"/>
</dbReference>
<proteinExistence type="predicted"/>
<feature type="domain" description="Polymerase/histidinol phosphatase N-terminal" evidence="2">
    <location>
        <begin position="6"/>
        <end position="71"/>
    </location>
</feature>
<evidence type="ECO:0000259" key="2">
    <source>
        <dbReference type="SMART" id="SM00481"/>
    </source>
</evidence>
<organism evidence="3 4">
    <name type="scientific">Baekduia soli</name>
    <dbReference type="NCBI Taxonomy" id="496014"/>
    <lineage>
        <taxon>Bacteria</taxon>
        <taxon>Bacillati</taxon>
        <taxon>Actinomycetota</taxon>
        <taxon>Thermoleophilia</taxon>
        <taxon>Solirubrobacterales</taxon>
        <taxon>Baekduiaceae</taxon>
        <taxon>Baekduia</taxon>
    </lineage>
</organism>
<protein>
    <submittedName>
        <fullName evidence="3">PHP domain-containing protein</fullName>
    </submittedName>
</protein>
<keyword evidence="4" id="KW-1185">Reference proteome</keyword>
<dbReference type="EMBL" id="CP042430">
    <property type="protein sequence ID" value="QEC46178.1"/>
    <property type="molecule type" value="Genomic_DNA"/>
</dbReference>
<dbReference type="InterPro" id="IPR004013">
    <property type="entry name" value="PHP_dom"/>
</dbReference>
<dbReference type="InterPro" id="IPR016195">
    <property type="entry name" value="Pol/histidinol_Pase-like"/>
</dbReference>
<dbReference type="KEGG" id="bsol:FSW04_00410"/>
<dbReference type="InterPro" id="IPR052018">
    <property type="entry name" value="PHP_domain"/>
</dbReference>
<dbReference type="AlphaFoldDB" id="A0A5B8TZM5"/>
<dbReference type="OrthoDB" id="9804333at2"/>
<sequence length="290" mass="31144">MSAPAFDLQSHSTRSDGSLEPAEVVARAAAAGVRLLALSDHDTVDGLDEALAAAQEHGLRLVTATELSCLDGDREDLHVLGYGIDHHDPALLDALERWRADRAARGDRMADALEQEGFALDRAPLEARRAAGLPVGRPHLAQAAFDHPGNAERCRREGLADFGQLLGTYLVPGARAFRRRTTPTVAEAIGVIHDAGGVAVWAHPFWDLDHDAEVIDTIDRFVAVGLDGVEAFYITHTREQTLLLAGLCAERGLLSTGSADFHGPDHPRFHAFRAFDRCGAEPDLGPLGPV</sequence>
<dbReference type="SMART" id="SM00481">
    <property type="entry name" value="POLIIIAc"/>
    <property type="match status" value="1"/>
</dbReference>
<dbReference type="Proteomes" id="UP000321805">
    <property type="component" value="Chromosome"/>
</dbReference>
<dbReference type="GO" id="GO:0004534">
    <property type="term" value="F:5'-3' RNA exonuclease activity"/>
    <property type="evidence" value="ECO:0007669"/>
    <property type="project" value="TreeGrafter"/>
</dbReference>
<feature type="region of interest" description="Disordered" evidence="1">
    <location>
        <begin position="1"/>
        <end position="20"/>
    </location>
</feature>
<dbReference type="Gene3D" id="3.20.20.140">
    <property type="entry name" value="Metal-dependent hydrolases"/>
    <property type="match status" value="1"/>
</dbReference>
<accession>A0A5B8TZM5</accession>
<evidence type="ECO:0000313" key="3">
    <source>
        <dbReference type="EMBL" id="QEC46178.1"/>
    </source>
</evidence>
<dbReference type="SUPFAM" id="SSF89550">
    <property type="entry name" value="PHP domain-like"/>
    <property type="match status" value="1"/>
</dbReference>
<dbReference type="Pfam" id="PF02811">
    <property type="entry name" value="PHP"/>
    <property type="match status" value="1"/>
</dbReference>
<dbReference type="Gene3D" id="1.10.150.650">
    <property type="match status" value="1"/>
</dbReference>
<dbReference type="RefSeq" id="WP_146915101.1">
    <property type="nucleotide sequence ID" value="NZ_CP042430.1"/>
</dbReference>
<dbReference type="PANTHER" id="PTHR42924">
    <property type="entry name" value="EXONUCLEASE"/>
    <property type="match status" value="1"/>
</dbReference>
<evidence type="ECO:0000256" key="1">
    <source>
        <dbReference type="SAM" id="MobiDB-lite"/>
    </source>
</evidence>
<reference evidence="3 4" key="1">
    <citation type="journal article" date="2018" name="J. Microbiol.">
        <title>Baekduia soli gen. nov., sp. nov., a novel bacterium isolated from the soil of Baekdu Mountain and proposal of a novel family name, Baekduiaceae fam. nov.</title>
        <authorList>
            <person name="An D.S."/>
            <person name="Siddiqi M.Z."/>
            <person name="Kim K.H."/>
            <person name="Yu H.S."/>
            <person name="Im W.T."/>
        </authorList>
    </citation>
    <scope>NUCLEOTIDE SEQUENCE [LARGE SCALE GENOMIC DNA]</scope>
    <source>
        <strain evidence="3 4">BR7-21</strain>
    </source>
</reference>
<dbReference type="InterPro" id="IPR003141">
    <property type="entry name" value="Pol/His_phosphatase_N"/>
</dbReference>
<gene>
    <name evidence="3" type="ORF">FSW04_00410</name>
</gene>
<dbReference type="GO" id="GO:0035312">
    <property type="term" value="F:5'-3' DNA exonuclease activity"/>
    <property type="evidence" value="ECO:0007669"/>
    <property type="project" value="TreeGrafter"/>
</dbReference>
<evidence type="ECO:0000313" key="4">
    <source>
        <dbReference type="Proteomes" id="UP000321805"/>
    </source>
</evidence>